<dbReference type="Proteomes" id="UP001162156">
    <property type="component" value="Unassembled WGS sequence"/>
</dbReference>
<proteinExistence type="predicted"/>
<evidence type="ECO:0008006" key="3">
    <source>
        <dbReference type="Google" id="ProtNLM"/>
    </source>
</evidence>
<comment type="caution">
    <text evidence="1">The sequence shown here is derived from an EMBL/GenBank/DDBJ whole genome shotgun (WGS) entry which is preliminary data.</text>
</comment>
<evidence type="ECO:0000313" key="1">
    <source>
        <dbReference type="EMBL" id="KAJ8927712.1"/>
    </source>
</evidence>
<dbReference type="EMBL" id="JANEYF010005540">
    <property type="protein sequence ID" value="KAJ8927712.1"/>
    <property type="molecule type" value="Genomic_DNA"/>
</dbReference>
<sequence>MRGETTIGYVVNETTRAIWKYLKKEYMPLPSENMWQEIGKRYEELWNMPNCLGSIDGKHIRIQAPPNRF</sequence>
<evidence type="ECO:0000313" key="2">
    <source>
        <dbReference type="Proteomes" id="UP001162156"/>
    </source>
</evidence>
<keyword evidence="2" id="KW-1185">Reference proteome</keyword>
<organism evidence="1 2">
    <name type="scientific">Rhamnusium bicolor</name>
    <dbReference type="NCBI Taxonomy" id="1586634"/>
    <lineage>
        <taxon>Eukaryota</taxon>
        <taxon>Metazoa</taxon>
        <taxon>Ecdysozoa</taxon>
        <taxon>Arthropoda</taxon>
        <taxon>Hexapoda</taxon>
        <taxon>Insecta</taxon>
        <taxon>Pterygota</taxon>
        <taxon>Neoptera</taxon>
        <taxon>Endopterygota</taxon>
        <taxon>Coleoptera</taxon>
        <taxon>Polyphaga</taxon>
        <taxon>Cucujiformia</taxon>
        <taxon>Chrysomeloidea</taxon>
        <taxon>Cerambycidae</taxon>
        <taxon>Lepturinae</taxon>
        <taxon>Rhagiini</taxon>
        <taxon>Rhamnusium</taxon>
    </lineage>
</organism>
<name>A0AAV8WN55_9CUCU</name>
<accession>A0AAV8WN55</accession>
<dbReference type="AlphaFoldDB" id="A0AAV8WN55"/>
<gene>
    <name evidence="1" type="ORF">NQ314_019794</name>
</gene>
<protein>
    <recommendedName>
        <fullName evidence="3">DDE Tnp4 domain-containing protein</fullName>
    </recommendedName>
</protein>
<reference evidence="1" key="1">
    <citation type="journal article" date="2023" name="Insect Mol. Biol.">
        <title>Genome sequencing provides insights into the evolution of gene families encoding plant cell wall-degrading enzymes in longhorned beetles.</title>
        <authorList>
            <person name="Shin N.R."/>
            <person name="Okamura Y."/>
            <person name="Kirsch R."/>
            <person name="Pauchet Y."/>
        </authorList>
    </citation>
    <scope>NUCLEOTIDE SEQUENCE</scope>
    <source>
        <strain evidence="1">RBIC_L_NR</strain>
    </source>
</reference>